<feature type="compositionally biased region" description="Acidic residues" evidence="2">
    <location>
        <begin position="310"/>
        <end position="319"/>
    </location>
</feature>
<reference evidence="3" key="2">
    <citation type="journal article" date="2023" name="IMA Fungus">
        <title>Comparative genomic study of the Penicillium genus elucidates a diverse pangenome and 15 lateral gene transfer events.</title>
        <authorList>
            <person name="Petersen C."/>
            <person name="Sorensen T."/>
            <person name="Nielsen M.R."/>
            <person name="Sondergaard T.E."/>
            <person name="Sorensen J.L."/>
            <person name="Fitzpatrick D.A."/>
            <person name="Frisvad J.C."/>
            <person name="Nielsen K.L."/>
        </authorList>
    </citation>
    <scope>NUCLEOTIDE SEQUENCE</scope>
    <source>
        <strain evidence="3">IBT 34128</strain>
    </source>
</reference>
<dbReference type="GO" id="GO:0006355">
    <property type="term" value="P:regulation of DNA-templated transcription"/>
    <property type="evidence" value="ECO:0007669"/>
    <property type="project" value="InterPro"/>
</dbReference>
<dbReference type="EMBL" id="JAPMSZ010000007">
    <property type="protein sequence ID" value="KAJ5095995.1"/>
    <property type="molecule type" value="Genomic_DNA"/>
</dbReference>
<feature type="compositionally biased region" description="Polar residues" evidence="2">
    <location>
        <begin position="168"/>
        <end position="200"/>
    </location>
</feature>
<evidence type="ECO:0000256" key="1">
    <source>
        <dbReference type="SAM" id="Coils"/>
    </source>
</evidence>
<dbReference type="Proteomes" id="UP001141434">
    <property type="component" value="Unassembled WGS sequence"/>
</dbReference>
<evidence type="ECO:0008006" key="5">
    <source>
        <dbReference type="Google" id="ProtNLM"/>
    </source>
</evidence>
<dbReference type="PANTHER" id="PTHR36167">
    <property type="entry name" value="C2H2 FINGER DOMAIN TRANSCRIPTION FACTOR (EUROFUNG)-RELATED"/>
    <property type="match status" value="1"/>
</dbReference>
<evidence type="ECO:0000256" key="2">
    <source>
        <dbReference type="SAM" id="MobiDB-lite"/>
    </source>
</evidence>
<dbReference type="RefSeq" id="XP_056511546.1">
    <property type="nucleotide sequence ID" value="XM_056655933.1"/>
</dbReference>
<feature type="region of interest" description="Disordered" evidence="2">
    <location>
        <begin position="276"/>
        <end position="323"/>
    </location>
</feature>
<accession>A0A9W9F9H4</accession>
<dbReference type="OrthoDB" id="5431013at2759"/>
<keyword evidence="4" id="KW-1185">Reference proteome</keyword>
<gene>
    <name evidence="3" type="ORF">NUU61_005351</name>
</gene>
<comment type="caution">
    <text evidence="3">The sequence shown here is derived from an EMBL/GenBank/DDBJ whole genome shotgun (WGS) entry which is preliminary data.</text>
</comment>
<protein>
    <recommendedName>
        <fullName evidence="5">Fungal N-terminal domain-containing protein</fullName>
    </recommendedName>
</protein>
<feature type="region of interest" description="Disordered" evidence="2">
    <location>
        <begin position="157"/>
        <end position="204"/>
    </location>
</feature>
<evidence type="ECO:0000313" key="3">
    <source>
        <dbReference type="EMBL" id="KAJ5095995.1"/>
    </source>
</evidence>
<organism evidence="3 4">
    <name type="scientific">Penicillium alfredii</name>
    <dbReference type="NCBI Taxonomy" id="1506179"/>
    <lineage>
        <taxon>Eukaryota</taxon>
        <taxon>Fungi</taxon>
        <taxon>Dikarya</taxon>
        <taxon>Ascomycota</taxon>
        <taxon>Pezizomycotina</taxon>
        <taxon>Eurotiomycetes</taxon>
        <taxon>Eurotiomycetidae</taxon>
        <taxon>Eurotiales</taxon>
        <taxon>Aspergillaceae</taxon>
        <taxon>Penicillium</taxon>
    </lineage>
</organism>
<dbReference type="InterPro" id="IPR039327">
    <property type="entry name" value="CON7-like"/>
</dbReference>
<name>A0A9W9F9H4_9EURO</name>
<proteinExistence type="predicted"/>
<dbReference type="AlphaFoldDB" id="A0A9W9F9H4"/>
<feature type="coiled-coil region" evidence="1">
    <location>
        <begin position="117"/>
        <end position="144"/>
    </location>
</feature>
<reference evidence="3" key="1">
    <citation type="submission" date="2022-11" db="EMBL/GenBank/DDBJ databases">
        <authorList>
            <person name="Petersen C."/>
        </authorList>
    </citation>
    <scope>NUCLEOTIDE SEQUENCE</scope>
    <source>
        <strain evidence="3">IBT 34128</strain>
    </source>
</reference>
<sequence>MSGLEAVGIAAGIIQIADLGTKLSVKLFSSYRRMKNASQSIQNLSSDVALTCAILRELGESLASDEQSKLCSEEAFRTARHILTQCEEVLRQIQDMIRHTDLPKKSRLQQAADSFRNVLIETDLDLLKQNLERLKSAMLLLLNVIMYAGQVRKLLEEKQKDESPSPQPTEFGTRAQTDNSSQLSKTSTGSTLNETPLPQKQDSEELDELGEYNVLIQKMVHEVDSCKSKLETSRHSRIKKGVLGIHDTEVVRFQLTHGNSVLGRFDASLFEEPVSNAPPPPSGIHSQKPPTWSEPVSIGFPETKKPTVEAIDDSSSEDNDNYRRWAKAAADQRAREADEAFIKAAEADGKAPWTLSSHSLP</sequence>
<keyword evidence="1" id="KW-0175">Coiled coil</keyword>
<dbReference type="GeneID" id="81395101"/>
<evidence type="ECO:0000313" key="4">
    <source>
        <dbReference type="Proteomes" id="UP001141434"/>
    </source>
</evidence>
<dbReference type="PANTHER" id="PTHR36167:SF3">
    <property type="entry name" value="C2H2 FINGER DOMAIN TRANSCRIPTION FACTOR (EUROFUNG)-RELATED"/>
    <property type="match status" value="1"/>
</dbReference>